<dbReference type="Proteomes" id="UP000255328">
    <property type="component" value="Unassembled WGS sequence"/>
</dbReference>
<gene>
    <name evidence="2" type="ORF">NCTC10723_00599</name>
</gene>
<dbReference type="Pfam" id="PF04205">
    <property type="entry name" value="FMN_bind"/>
    <property type="match status" value="1"/>
</dbReference>
<dbReference type="AlphaFoldDB" id="A0A377GW31"/>
<dbReference type="GO" id="GO:0016020">
    <property type="term" value="C:membrane"/>
    <property type="evidence" value="ECO:0007669"/>
    <property type="project" value="InterPro"/>
</dbReference>
<keyword evidence="2" id="KW-0830">Ubiquinone</keyword>
<evidence type="ECO:0000313" key="2">
    <source>
        <dbReference type="EMBL" id="STO31159.1"/>
    </source>
</evidence>
<keyword evidence="3" id="KW-1185">Reference proteome</keyword>
<accession>A0A377GW31</accession>
<protein>
    <submittedName>
        <fullName evidence="2">Predicted NADH:ubiquinone oxidoreductase, subunit RnfG</fullName>
    </submittedName>
</protein>
<sequence length="100" mass="10516">MKKILFMMAVLSVVAISAEVKEGVGKGYKGDIKLGVEVEGDKIVDIKVLECKESANIGGKALPKLIEQALVKQSADIDNVAGASRTSKGFKEALNNALGK</sequence>
<evidence type="ECO:0000313" key="3">
    <source>
        <dbReference type="Proteomes" id="UP000255328"/>
    </source>
</evidence>
<dbReference type="GO" id="GO:0010181">
    <property type="term" value="F:FMN binding"/>
    <property type="evidence" value="ECO:0007669"/>
    <property type="project" value="InterPro"/>
</dbReference>
<dbReference type="OrthoDB" id="9806398at2"/>
<dbReference type="SMART" id="SM00900">
    <property type="entry name" value="FMN_bind"/>
    <property type="match status" value="1"/>
</dbReference>
<proteinExistence type="predicted"/>
<dbReference type="RefSeq" id="WP_115269213.1">
    <property type="nucleotide sequence ID" value="NZ_UGGU01000003.1"/>
</dbReference>
<reference evidence="2 3" key="1">
    <citation type="submission" date="2018-06" db="EMBL/GenBank/DDBJ databases">
        <authorList>
            <consortium name="Pathogen Informatics"/>
            <person name="Doyle S."/>
        </authorList>
    </citation>
    <scope>NUCLEOTIDE SEQUENCE [LARGE SCALE GENOMIC DNA]</scope>
    <source>
        <strain evidence="2 3">NCTC10723</strain>
    </source>
</reference>
<name>A0A377GW31_9FUSO</name>
<dbReference type="InterPro" id="IPR007329">
    <property type="entry name" value="FMN-bd"/>
</dbReference>
<organism evidence="2 3">
    <name type="scientific">Fusobacterium necrogenes</name>
    <dbReference type="NCBI Taxonomy" id="858"/>
    <lineage>
        <taxon>Bacteria</taxon>
        <taxon>Fusobacteriati</taxon>
        <taxon>Fusobacteriota</taxon>
        <taxon>Fusobacteriia</taxon>
        <taxon>Fusobacteriales</taxon>
        <taxon>Fusobacteriaceae</taxon>
        <taxon>Fusobacterium</taxon>
    </lineage>
</organism>
<dbReference type="EMBL" id="UGGU01000003">
    <property type="protein sequence ID" value="STO31159.1"/>
    <property type="molecule type" value="Genomic_DNA"/>
</dbReference>
<dbReference type="Gene3D" id="3.90.1010.20">
    <property type="match status" value="1"/>
</dbReference>
<evidence type="ECO:0000259" key="1">
    <source>
        <dbReference type="SMART" id="SM00900"/>
    </source>
</evidence>
<feature type="domain" description="FMN-binding" evidence="1">
    <location>
        <begin position="27"/>
        <end position="98"/>
    </location>
</feature>